<reference evidence="5 6" key="1">
    <citation type="submission" date="2024-09" db="EMBL/GenBank/DDBJ databases">
        <authorList>
            <person name="Sun Q."/>
            <person name="Mori K."/>
        </authorList>
    </citation>
    <scope>NUCLEOTIDE SEQUENCE [LARGE SCALE GENOMIC DNA]</scope>
    <source>
        <strain evidence="5 6">CCM 7609</strain>
    </source>
</reference>
<dbReference type="SUPFAM" id="SSF51391">
    <property type="entry name" value="Thiamin phosphate synthase"/>
    <property type="match status" value="1"/>
</dbReference>
<dbReference type="Pfam" id="PF02581">
    <property type="entry name" value="TMP-TENI"/>
    <property type="match status" value="1"/>
</dbReference>
<dbReference type="EMBL" id="JBHMFI010000006">
    <property type="protein sequence ID" value="MFB9075001.1"/>
    <property type="molecule type" value="Genomic_DNA"/>
</dbReference>
<protein>
    <submittedName>
        <fullName evidence="5">Thiamine phosphate synthase</fullName>
    </submittedName>
</protein>
<proteinExistence type="predicted"/>
<dbReference type="Gene3D" id="3.20.20.70">
    <property type="entry name" value="Aldolase class I"/>
    <property type="match status" value="1"/>
</dbReference>
<evidence type="ECO:0000256" key="2">
    <source>
        <dbReference type="ARBA" id="ARBA00004948"/>
    </source>
</evidence>
<dbReference type="Proteomes" id="UP001589575">
    <property type="component" value="Unassembled WGS sequence"/>
</dbReference>
<accession>A0ABV5G7R8</accession>
<name>A0ABV5G7R8_9MICC</name>
<dbReference type="CDD" id="cd00564">
    <property type="entry name" value="TMP_TenI"/>
    <property type="match status" value="1"/>
</dbReference>
<evidence type="ECO:0000256" key="1">
    <source>
        <dbReference type="ARBA" id="ARBA00003814"/>
    </source>
</evidence>
<keyword evidence="3" id="KW-0784">Thiamine biosynthesis</keyword>
<dbReference type="InterPro" id="IPR013785">
    <property type="entry name" value="Aldolase_TIM"/>
</dbReference>
<evidence type="ECO:0000313" key="6">
    <source>
        <dbReference type="Proteomes" id="UP001589575"/>
    </source>
</evidence>
<gene>
    <name evidence="5" type="ORF">ACFFX0_28970</name>
</gene>
<evidence type="ECO:0000313" key="5">
    <source>
        <dbReference type="EMBL" id="MFB9075001.1"/>
    </source>
</evidence>
<dbReference type="PANTHER" id="PTHR20857:SF15">
    <property type="entry name" value="THIAMINE-PHOSPHATE SYNTHASE"/>
    <property type="match status" value="1"/>
</dbReference>
<evidence type="ECO:0000259" key="4">
    <source>
        <dbReference type="Pfam" id="PF02581"/>
    </source>
</evidence>
<dbReference type="InterPro" id="IPR022998">
    <property type="entry name" value="ThiamineP_synth_TenI"/>
</dbReference>
<keyword evidence="6" id="KW-1185">Reference proteome</keyword>
<feature type="domain" description="Thiamine phosphate synthase/TenI" evidence="4">
    <location>
        <begin position="2"/>
        <end position="110"/>
    </location>
</feature>
<dbReference type="InterPro" id="IPR036206">
    <property type="entry name" value="ThiamineP_synth_sf"/>
</dbReference>
<evidence type="ECO:0000256" key="3">
    <source>
        <dbReference type="ARBA" id="ARBA00022977"/>
    </source>
</evidence>
<comment type="caution">
    <text evidence="5">The sequence shown here is derived from an EMBL/GenBank/DDBJ whole genome shotgun (WGS) entry which is preliminary data.</text>
</comment>
<organism evidence="5 6">
    <name type="scientific">Citricoccus parietis</name>
    <dbReference type="NCBI Taxonomy" id="592307"/>
    <lineage>
        <taxon>Bacteria</taxon>
        <taxon>Bacillati</taxon>
        <taxon>Actinomycetota</taxon>
        <taxon>Actinomycetes</taxon>
        <taxon>Micrococcales</taxon>
        <taxon>Micrococcaceae</taxon>
        <taxon>Citricoccus</taxon>
    </lineage>
</organism>
<dbReference type="PANTHER" id="PTHR20857">
    <property type="entry name" value="THIAMINE-PHOSPHATE PYROPHOSPHORYLASE"/>
    <property type="match status" value="1"/>
</dbReference>
<comment type="pathway">
    <text evidence="2">Cofactor biosynthesis; thiamine diphosphate biosynthesis.</text>
</comment>
<sequence length="129" mass="13611">MGQHDLSPAQARSLLGSEVLIGRSTHDLDQARAAVEDPEVDYICTGLLWETPTKPGRPATGRGFVRDVSGLMEGSAAAGTPWFAIGGIDVDRLPEVLNAGASRIVVVRSITKAPDPGVAARQLRGLIRD</sequence>
<comment type="function">
    <text evidence="1">Condenses 4-methyl-5-(beta-hydroxyethyl)thiazole monophosphate (THZ-P) and 2-methyl-4-amino-5-hydroxymethyl pyrimidine pyrophosphate (HMP-PP) to form thiamine monophosphate (TMP).</text>
</comment>